<reference evidence="1 2" key="1">
    <citation type="submission" date="2013-09" db="EMBL/GenBank/DDBJ databases">
        <title>Corchorus capsularis genome sequencing.</title>
        <authorList>
            <person name="Alam M."/>
            <person name="Haque M.S."/>
            <person name="Islam M.S."/>
            <person name="Emdad E.M."/>
            <person name="Islam M.M."/>
            <person name="Ahmed B."/>
            <person name="Halim A."/>
            <person name="Hossen Q.M.M."/>
            <person name="Hossain M.Z."/>
            <person name="Ahmed R."/>
            <person name="Khan M.M."/>
            <person name="Islam R."/>
            <person name="Rashid M.M."/>
            <person name="Khan S.A."/>
            <person name="Rahman M.S."/>
            <person name="Alam M."/>
        </authorList>
    </citation>
    <scope>NUCLEOTIDE SEQUENCE [LARGE SCALE GENOMIC DNA]</scope>
    <source>
        <strain evidence="2">cv. CVL-1</strain>
        <tissue evidence="1">Whole seedling</tissue>
    </source>
</reference>
<sequence>MAIGKRIPCLCCAFAAQLSMA</sequence>
<gene>
    <name evidence="1" type="ORF">CCACVL1_19250</name>
</gene>
<keyword evidence="2" id="KW-1185">Reference proteome</keyword>
<dbReference type="Proteomes" id="UP000188268">
    <property type="component" value="Unassembled WGS sequence"/>
</dbReference>
<dbReference type="EMBL" id="AWWV01011962">
    <property type="protein sequence ID" value="OMO69803.1"/>
    <property type="molecule type" value="Genomic_DNA"/>
</dbReference>
<protein>
    <submittedName>
        <fullName evidence="1">Uncharacterized protein</fullName>
    </submittedName>
</protein>
<dbReference type="AlphaFoldDB" id="A0A1R3HHL1"/>
<evidence type="ECO:0000313" key="1">
    <source>
        <dbReference type="EMBL" id="OMO69803.1"/>
    </source>
</evidence>
<evidence type="ECO:0000313" key="2">
    <source>
        <dbReference type="Proteomes" id="UP000188268"/>
    </source>
</evidence>
<organism evidence="1 2">
    <name type="scientific">Corchorus capsularis</name>
    <name type="common">Jute</name>
    <dbReference type="NCBI Taxonomy" id="210143"/>
    <lineage>
        <taxon>Eukaryota</taxon>
        <taxon>Viridiplantae</taxon>
        <taxon>Streptophyta</taxon>
        <taxon>Embryophyta</taxon>
        <taxon>Tracheophyta</taxon>
        <taxon>Spermatophyta</taxon>
        <taxon>Magnoliopsida</taxon>
        <taxon>eudicotyledons</taxon>
        <taxon>Gunneridae</taxon>
        <taxon>Pentapetalae</taxon>
        <taxon>rosids</taxon>
        <taxon>malvids</taxon>
        <taxon>Malvales</taxon>
        <taxon>Malvaceae</taxon>
        <taxon>Grewioideae</taxon>
        <taxon>Apeibeae</taxon>
        <taxon>Corchorus</taxon>
    </lineage>
</organism>
<dbReference type="Gramene" id="OMO69803">
    <property type="protein sequence ID" value="OMO69803"/>
    <property type="gene ID" value="CCACVL1_19250"/>
</dbReference>
<name>A0A1R3HHL1_COCAP</name>
<accession>A0A1R3HHL1</accession>
<comment type="caution">
    <text evidence="1">The sequence shown here is derived from an EMBL/GenBank/DDBJ whole genome shotgun (WGS) entry which is preliminary data.</text>
</comment>
<proteinExistence type="predicted"/>